<dbReference type="Proteomes" id="UP000598633">
    <property type="component" value="Unassembled WGS sequence"/>
</dbReference>
<keyword evidence="7" id="KW-0378">Hydrolase</keyword>
<evidence type="ECO:0000256" key="2">
    <source>
        <dbReference type="ARBA" id="ARBA00022692"/>
    </source>
</evidence>
<feature type="transmembrane region" description="Helical" evidence="5">
    <location>
        <begin position="52"/>
        <end position="72"/>
    </location>
</feature>
<feature type="transmembrane region" description="Helical" evidence="5">
    <location>
        <begin position="84"/>
        <end position="100"/>
    </location>
</feature>
<feature type="transmembrane region" description="Helical" evidence="5">
    <location>
        <begin position="158"/>
        <end position="179"/>
    </location>
</feature>
<reference evidence="7 8" key="1">
    <citation type="submission" date="2020-08" db="EMBL/GenBank/DDBJ databases">
        <title>Acidobacteriota in marine sediments use diverse sulfur dissimilation pathways.</title>
        <authorList>
            <person name="Wasmund K."/>
        </authorList>
    </citation>
    <scope>NUCLEOTIDE SEQUENCE [LARGE SCALE GENOMIC DNA]</scope>
    <source>
        <strain evidence="7">MAG AM3-A</strain>
    </source>
</reference>
<evidence type="ECO:0000256" key="3">
    <source>
        <dbReference type="ARBA" id="ARBA00022989"/>
    </source>
</evidence>
<feature type="transmembrane region" description="Helical" evidence="5">
    <location>
        <begin position="12"/>
        <end position="40"/>
    </location>
</feature>
<accession>A0A8J7CE56</accession>
<dbReference type="Pfam" id="PF01694">
    <property type="entry name" value="Rhomboid"/>
    <property type="match status" value="1"/>
</dbReference>
<keyword evidence="3 5" id="KW-1133">Transmembrane helix</keyword>
<evidence type="ECO:0000256" key="4">
    <source>
        <dbReference type="ARBA" id="ARBA00023136"/>
    </source>
</evidence>
<feature type="domain" description="Peptidase S54 rhomboid" evidence="6">
    <location>
        <begin position="43"/>
        <end position="179"/>
    </location>
</feature>
<dbReference type="PANTHER" id="PTHR43066">
    <property type="entry name" value="RHOMBOID-RELATED PROTEIN"/>
    <property type="match status" value="1"/>
</dbReference>
<proteinExistence type="predicted"/>
<keyword evidence="4 5" id="KW-0472">Membrane</keyword>
<sequence length="290" mass="32234">MQREQWHLTEGLIFAHFAVFILSVTMPGGLQALALIPGFIGARPWTLVTYQFVHGSSMFWFFISMLVLWIMARPIEENWGSPRFMVFWLISTFGASLTAAALARPLYGDVGFGTCLLFTFATLYPDVEFRLFFIIPVKVKYLAVIAAAILVYSSLSFGIVGGLANIVGVSSGYLFFLAIRRMPSRRKIGFEFKKRRTEAVIQSEDMKVEERNRGWDANVRAAEERARAGGAIADQDSELLTELDGAKDPAITVCAPTEFGFIDDDVCKSCTGYAECAARRIRMAAEEGDS</sequence>
<dbReference type="SUPFAM" id="SSF144091">
    <property type="entry name" value="Rhomboid-like"/>
    <property type="match status" value="1"/>
</dbReference>
<dbReference type="InterPro" id="IPR035952">
    <property type="entry name" value="Rhomboid-like_sf"/>
</dbReference>
<comment type="caution">
    <text evidence="7">The sequence shown here is derived from an EMBL/GenBank/DDBJ whole genome shotgun (WGS) entry which is preliminary data.</text>
</comment>
<evidence type="ECO:0000256" key="1">
    <source>
        <dbReference type="ARBA" id="ARBA00004141"/>
    </source>
</evidence>
<keyword evidence="2 5" id="KW-0812">Transmembrane</keyword>
<dbReference type="EMBL" id="JACXWA010000008">
    <property type="protein sequence ID" value="MBD3869837.1"/>
    <property type="molecule type" value="Genomic_DNA"/>
</dbReference>
<evidence type="ECO:0000313" key="7">
    <source>
        <dbReference type="EMBL" id="MBD3869837.1"/>
    </source>
</evidence>
<evidence type="ECO:0000313" key="8">
    <source>
        <dbReference type="Proteomes" id="UP000598633"/>
    </source>
</evidence>
<dbReference type="GO" id="GO:0016020">
    <property type="term" value="C:membrane"/>
    <property type="evidence" value="ECO:0007669"/>
    <property type="project" value="UniProtKB-SubCell"/>
</dbReference>
<dbReference type="AlphaFoldDB" id="A0A8J7CE56"/>
<gene>
    <name evidence="7" type="ORF">IFJ97_00590</name>
</gene>
<keyword evidence="7" id="KW-0645">Protease</keyword>
<dbReference type="GO" id="GO:0006508">
    <property type="term" value="P:proteolysis"/>
    <property type="evidence" value="ECO:0007669"/>
    <property type="project" value="UniProtKB-KW"/>
</dbReference>
<feature type="transmembrane region" description="Helical" evidence="5">
    <location>
        <begin position="106"/>
        <end position="124"/>
    </location>
</feature>
<name>A0A8J7CE56_9BACT</name>
<dbReference type="GO" id="GO:0004252">
    <property type="term" value="F:serine-type endopeptidase activity"/>
    <property type="evidence" value="ECO:0007669"/>
    <property type="project" value="InterPro"/>
</dbReference>
<comment type="subcellular location">
    <subcellularLocation>
        <location evidence="1">Membrane</location>
        <topology evidence="1">Multi-pass membrane protein</topology>
    </subcellularLocation>
</comment>
<feature type="transmembrane region" description="Helical" evidence="5">
    <location>
        <begin position="131"/>
        <end position="152"/>
    </location>
</feature>
<dbReference type="Gene3D" id="1.20.1540.10">
    <property type="entry name" value="Rhomboid-like"/>
    <property type="match status" value="1"/>
</dbReference>
<dbReference type="InterPro" id="IPR022764">
    <property type="entry name" value="Peptidase_S54_rhomboid_dom"/>
</dbReference>
<evidence type="ECO:0000256" key="5">
    <source>
        <dbReference type="SAM" id="Phobius"/>
    </source>
</evidence>
<dbReference type="PANTHER" id="PTHR43066:SF11">
    <property type="entry name" value="PEPTIDASE S54 RHOMBOID DOMAIN-CONTAINING PROTEIN"/>
    <property type="match status" value="1"/>
</dbReference>
<protein>
    <submittedName>
        <fullName evidence="7">Rhomboid family intramembrane serine protease</fullName>
    </submittedName>
</protein>
<evidence type="ECO:0000259" key="6">
    <source>
        <dbReference type="Pfam" id="PF01694"/>
    </source>
</evidence>
<organism evidence="7 8">
    <name type="scientific">Candidatus Sulfomarinibacter kjeldsenii</name>
    <dbReference type="NCBI Taxonomy" id="2885994"/>
    <lineage>
        <taxon>Bacteria</taxon>
        <taxon>Pseudomonadati</taxon>
        <taxon>Acidobacteriota</taxon>
        <taxon>Thermoanaerobaculia</taxon>
        <taxon>Thermoanaerobaculales</taxon>
        <taxon>Candidatus Sulfomarinibacteraceae</taxon>
        <taxon>Candidatus Sulfomarinibacter</taxon>
    </lineage>
</organism>